<evidence type="ECO:0000313" key="2">
    <source>
        <dbReference type="Proteomes" id="UP000622547"/>
    </source>
</evidence>
<organism evidence="1 2">
    <name type="scientific">Planotetraspora phitsanulokensis</name>
    <dbReference type="NCBI Taxonomy" id="575192"/>
    <lineage>
        <taxon>Bacteria</taxon>
        <taxon>Bacillati</taxon>
        <taxon>Actinomycetota</taxon>
        <taxon>Actinomycetes</taxon>
        <taxon>Streptosporangiales</taxon>
        <taxon>Streptosporangiaceae</taxon>
        <taxon>Planotetraspora</taxon>
    </lineage>
</organism>
<dbReference type="AlphaFoldDB" id="A0A8J3UHY9"/>
<evidence type="ECO:0000313" key="1">
    <source>
        <dbReference type="EMBL" id="GII42629.1"/>
    </source>
</evidence>
<reference evidence="1 2" key="1">
    <citation type="submission" date="2021-01" db="EMBL/GenBank/DDBJ databases">
        <title>Whole genome shotgun sequence of Planotetraspora phitsanulokensis NBRC 104273.</title>
        <authorList>
            <person name="Komaki H."/>
            <person name="Tamura T."/>
        </authorList>
    </citation>
    <scope>NUCLEOTIDE SEQUENCE [LARGE SCALE GENOMIC DNA]</scope>
    <source>
        <strain evidence="1 2">NBRC 104273</strain>
    </source>
</reference>
<name>A0A8J3UHY9_9ACTN</name>
<accession>A0A8J3UHY9</accession>
<proteinExistence type="predicted"/>
<keyword evidence="2" id="KW-1185">Reference proteome</keyword>
<dbReference type="Proteomes" id="UP000622547">
    <property type="component" value="Unassembled WGS sequence"/>
</dbReference>
<comment type="caution">
    <text evidence="1">The sequence shown here is derived from an EMBL/GenBank/DDBJ whole genome shotgun (WGS) entry which is preliminary data.</text>
</comment>
<gene>
    <name evidence="1" type="ORF">Pph01_76320</name>
</gene>
<sequence length="91" mass="8899">MAESFPALSLAVHLGVPPLSIIGPFPHHVSSFRGLVPIGPGGPGVSPGVAVEAGVWMGVGVGDVAGVGVRMDGAAVLTIADRVAYGSADVT</sequence>
<dbReference type="EMBL" id="BOOP01000045">
    <property type="protein sequence ID" value="GII42629.1"/>
    <property type="molecule type" value="Genomic_DNA"/>
</dbReference>
<protein>
    <submittedName>
        <fullName evidence="1">Uncharacterized protein</fullName>
    </submittedName>
</protein>